<name>A0A9J5ZSA3_SOLCO</name>
<gene>
    <name evidence="2" type="ORF">H5410_014918</name>
</gene>
<protein>
    <submittedName>
        <fullName evidence="2">Uncharacterized protein</fullName>
    </submittedName>
</protein>
<evidence type="ECO:0000313" key="2">
    <source>
        <dbReference type="EMBL" id="KAG5615094.1"/>
    </source>
</evidence>
<organism evidence="2 3">
    <name type="scientific">Solanum commersonii</name>
    <name type="common">Commerson's wild potato</name>
    <name type="synonym">Commerson's nightshade</name>
    <dbReference type="NCBI Taxonomy" id="4109"/>
    <lineage>
        <taxon>Eukaryota</taxon>
        <taxon>Viridiplantae</taxon>
        <taxon>Streptophyta</taxon>
        <taxon>Embryophyta</taxon>
        <taxon>Tracheophyta</taxon>
        <taxon>Spermatophyta</taxon>
        <taxon>Magnoliopsida</taxon>
        <taxon>eudicotyledons</taxon>
        <taxon>Gunneridae</taxon>
        <taxon>Pentapetalae</taxon>
        <taxon>asterids</taxon>
        <taxon>lamiids</taxon>
        <taxon>Solanales</taxon>
        <taxon>Solanaceae</taxon>
        <taxon>Solanoideae</taxon>
        <taxon>Solaneae</taxon>
        <taxon>Solanum</taxon>
    </lineage>
</organism>
<dbReference type="Proteomes" id="UP000824120">
    <property type="component" value="Chromosome 3"/>
</dbReference>
<sequence>MDLFKVLIFYFIFKIIFNHIIKLSLPSFLMINQFTYLRFTHVNLILGGALPKMVNRTTNDVLASNVKNEITVEYELSYVTIYNDYEDIFIFTRFI</sequence>
<keyword evidence="1" id="KW-0812">Transmembrane</keyword>
<feature type="transmembrane region" description="Helical" evidence="1">
    <location>
        <begin position="6"/>
        <end position="31"/>
    </location>
</feature>
<evidence type="ECO:0000256" key="1">
    <source>
        <dbReference type="SAM" id="Phobius"/>
    </source>
</evidence>
<evidence type="ECO:0000313" key="3">
    <source>
        <dbReference type="Proteomes" id="UP000824120"/>
    </source>
</evidence>
<dbReference type="EMBL" id="JACXVP010000003">
    <property type="protein sequence ID" value="KAG5615094.1"/>
    <property type="molecule type" value="Genomic_DNA"/>
</dbReference>
<proteinExistence type="predicted"/>
<keyword evidence="3" id="KW-1185">Reference proteome</keyword>
<dbReference type="AlphaFoldDB" id="A0A9J5ZSA3"/>
<keyword evidence="1" id="KW-1133">Transmembrane helix</keyword>
<comment type="caution">
    <text evidence="2">The sequence shown here is derived from an EMBL/GenBank/DDBJ whole genome shotgun (WGS) entry which is preliminary data.</text>
</comment>
<reference evidence="2 3" key="1">
    <citation type="submission" date="2020-09" db="EMBL/GenBank/DDBJ databases">
        <title>De no assembly of potato wild relative species, Solanum commersonii.</title>
        <authorList>
            <person name="Cho K."/>
        </authorList>
    </citation>
    <scope>NUCLEOTIDE SEQUENCE [LARGE SCALE GENOMIC DNA]</scope>
    <source>
        <strain evidence="2">LZ3.2</strain>
        <tissue evidence="2">Leaf</tissue>
    </source>
</reference>
<keyword evidence="1" id="KW-0472">Membrane</keyword>
<accession>A0A9J5ZSA3</accession>